<feature type="compositionally biased region" description="Polar residues" evidence="3">
    <location>
        <begin position="287"/>
        <end position="301"/>
    </location>
</feature>
<feature type="compositionally biased region" description="Polar residues" evidence="3">
    <location>
        <begin position="261"/>
        <end position="270"/>
    </location>
</feature>
<proteinExistence type="predicted"/>
<dbReference type="PROSITE" id="PS00598">
    <property type="entry name" value="CHROMO_1"/>
    <property type="match status" value="1"/>
</dbReference>
<evidence type="ECO:0000313" key="6">
    <source>
        <dbReference type="WBParaSite" id="PSAMB.scaffold847size40312.g9201.t1"/>
    </source>
</evidence>
<dbReference type="InterPro" id="IPR023780">
    <property type="entry name" value="Chromo_domain"/>
</dbReference>
<feature type="compositionally biased region" description="Polar residues" evidence="3">
    <location>
        <begin position="376"/>
        <end position="397"/>
    </location>
</feature>
<dbReference type="SMART" id="SM00298">
    <property type="entry name" value="CHROMO"/>
    <property type="match status" value="1"/>
</dbReference>
<feature type="domain" description="Chromo" evidence="4">
    <location>
        <begin position="38"/>
        <end position="96"/>
    </location>
</feature>
<evidence type="ECO:0000259" key="4">
    <source>
        <dbReference type="PROSITE" id="PS50013"/>
    </source>
</evidence>
<dbReference type="AlphaFoldDB" id="A0A914XI95"/>
<dbReference type="InterPro" id="IPR000953">
    <property type="entry name" value="Chromo/chromo_shadow_dom"/>
</dbReference>
<feature type="compositionally biased region" description="Acidic residues" evidence="3">
    <location>
        <begin position="180"/>
        <end position="195"/>
    </location>
</feature>
<feature type="region of interest" description="Disordered" evidence="3">
    <location>
        <begin position="1"/>
        <end position="40"/>
    </location>
</feature>
<dbReference type="GO" id="GO:0031507">
    <property type="term" value="P:heterochromatin formation"/>
    <property type="evidence" value="ECO:0007669"/>
    <property type="project" value="InterPro"/>
</dbReference>
<evidence type="ECO:0000313" key="5">
    <source>
        <dbReference type="Proteomes" id="UP000887566"/>
    </source>
</evidence>
<dbReference type="PROSITE" id="PS50013">
    <property type="entry name" value="CHROMO_2"/>
    <property type="match status" value="1"/>
</dbReference>
<accession>A0A914XI95</accession>
<feature type="compositionally biased region" description="Basic and acidic residues" evidence="3">
    <location>
        <begin position="112"/>
        <end position="123"/>
    </location>
</feature>
<feature type="compositionally biased region" description="Basic and acidic residues" evidence="3">
    <location>
        <begin position="271"/>
        <end position="285"/>
    </location>
</feature>
<dbReference type="WBParaSite" id="PSAMB.scaffold847size40312.g9201.t1">
    <property type="protein sequence ID" value="PSAMB.scaffold847size40312.g9201.t1"/>
    <property type="gene ID" value="PSAMB.scaffold847size40312.g9201"/>
</dbReference>
<dbReference type="Pfam" id="PF00385">
    <property type="entry name" value="Chromo"/>
    <property type="match status" value="1"/>
</dbReference>
<dbReference type="PANTHER" id="PTHR47240">
    <property type="entry name" value="CHROMO DOMAIN-CONTAINING PROTEIN LHP1"/>
    <property type="match status" value="1"/>
</dbReference>
<dbReference type="PRINTS" id="PR00504">
    <property type="entry name" value="CHROMODOMAIN"/>
</dbReference>
<comment type="subcellular location">
    <subcellularLocation>
        <location evidence="1">Nucleus</location>
    </subcellularLocation>
</comment>
<feature type="region of interest" description="Disordered" evidence="3">
    <location>
        <begin position="92"/>
        <end position="397"/>
    </location>
</feature>
<dbReference type="CDD" id="cd00024">
    <property type="entry name" value="CD_CSD"/>
    <property type="match status" value="1"/>
</dbReference>
<organism evidence="5 6">
    <name type="scientific">Plectus sambesii</name>
    <dbReference type="NCBI Taxonomy" id="2011161"/>
    <lineage>
        <taxon>Eukaryota</taxon>
        <taxon>Metazoa</taxon>
        <taxon>Ecdysozoa</taxon>
        <taxon>Nematoda</taxon>
        <taxon>Chromadorea</taxon>
        <taxon>Plectida</taxon>
        <taxon>Plectina</taxon>
        <taxon>Plectoidea</taxon>
        <taxon>Plectidae</taxon>
        <taxon>Plectus</taxon>
    </lineage>
</organism>
<evidence type="ECO:0000256" key="3">
    <source>
        <dbReference type="SAM" id="MobiDB-lite"/>
    </source>
</evidence>
<dbReference type="SUPFAM" id="SSF54160">
    <property type="entry name" value="Chromo domain-like"/>
    <property type="match status" value="1"/>
</dbReference>
<protein>
    <submittedName>
        <fullName evidence="6">Chromo domain-containing protein</fullName>
    </submittedName>
</protein>
<name>A0A914XI95_9BILA</name>
<dbReference type="GO" id="GO:0005634">
    <property type="term" value="C:nucleus"/>
    <property type="evidence" value="ECO:0007669"/>
    <property type="project" value="UniProtKB-SubCell"/>
</dbReference>
<feature type="compositionally biased region" description="Polar residues" evidence="3">
    <location>
        <begin position="209"/>
        <end position="228"/>
    </location>
</feature>
<sequence length="463" mass="50605">MAEGNDSLTDDTYHSSSDTVLQRTVDASDNNSSSEDQYEVEAIRKRRMRKGTAEYLVKWKGWPEDDCTWEPENNLNCQALLDEFNRVANVKSSSVPNSLGRGTASSGTVKKSRQELTDNEAEKSNTSAEVSTRKKRGRPPGSGRKPRRTATPDSDGDDIKISGKKRARDSAAKRARLADDDSSSGNEDDDNNDTDFEVKPVSKKKRVEQSSSDTFSRTRVQSFPSPSKSGVLDWLRDSSESPSPSPSPDAHSGDDGPTATKELQNQSSPRESAEMIDEKKQREEGNETSLAANGLMQNMARSASHEKGEKTKRKSNSRTALRRSSESPPDAVHNQPHDINDTFRPYSVFMETTAGTTGRRPSRTPSAAAGVDQDEQSGSCATPPVTNGASQNSSNIDASEVSKVIGLTKRRPPRSNGVAQKPICVVAIEYRDGTSRAISLDDAMEACPRQLIKFLIDRVQFSP</sequence>
<dbReference type="InterPro" id="IPR044251">
    <property type="entry name" value="LHP1-like"/>
</dbReference>
<dbReference type="InterPro" id="IPR017984">
    <property type="entry name" value="Chromo_dom_subgr"/>
</dbReference>
<keyword evidence="5" id="KW-1185">Reference proteome</keyword>
<evidence type="ECO:0000256" key="2">
    <source>
        <dbReference type="ARBA" id="ARBA00023242"/>
    </source>
</evidence>
<dbReference type="Proteomes" id="UP000887566">
    <property type="component" value="Unplaced"/>
</dbReference>
<feature type="compositionally biased region" description="Polar residues" evidence="3">
    <location>
        <begin position="14"/>
        <end position="35"/>
    </location>
</feature>
<dbReference type="PANTHER" id="PTHR47240:SF2">
    <property type="entry name" value="CHROMO DOMAIN-CONTAINING PROTEIN LHP1"/>
    <property type="match status" value="1"/>
</dbReference>
<feature type="compositionally biased region" description="Basic residues" evidence="3">
    <location>
        <begin position="133"/>
        <end position="148"/>
    </location>
</feature>
<keyword evidence="2" id="KW-0539">Nucleus</keyword>
<dbReference type="InterPro" id="IPR023779">
    <property type="entry name" value="Chromodomain_CS"/>
</dbReference>
<dbReference type="Gene3D" id="2.40.50.40">
    <property type="match status" value="1"/>
</dbReference>
<evidence type="ECO:0000256" key="1">
    <source>
        <dbReference type="ARBA" id="ARBA00004123"/>
    </source>
</evidence>
<dbReference type="InterPro" id="IPR016197">
    <property type="entry name" value="Chromo-like_dom_sf"/>
</dbReference>
<reference evidence="6" key="1">
    <citation type="submission" date="2022-11" db="UniProtKB">
        <authorList>
            <consortium name="WormBaseParasite"/>
        </authorList>
    </citation>
    <scope>IDENTIFICATION</scope>
</reference>
<feature type="compositionally biased region" description="Basic and acidic residues" evidence="3">
    <location>
        <begin position="168"/>
        <end position="179"/>
    </location>
</feature>